<organism evidence="9">
    <name type="scientific">Streptantibioticus silvisoli</name>
    <dbReference type="NCBI Taxonomy" id="2705255"/>
    <lineage>
        <taxon>Bacteria</taxon>
        <taxon>Bacillati</taxon>
        <taxon>Actinomycetota</taxon>
        <taxon>Actinomycetes</taxon>
        <taxon>Kitasatosporales</taxon>
        <taxon>Streptomycetaceae</taxon>
        <taxon>Streptantibioticus</taxon>
    </lineage>
</organism>
<comment type="similarity">
    <text evidence="2 5">Belongs to the acyl-CoA dehydrogenase family.</text>
</comment>
<evidence type="ECO:0000313" key="9">
    <source>
        <dbReference type="EMBL" id="MDI5973328.1"/>
    </source>
</evidence>
<evidence type="ECO:0000256" key="5">
    <source>
        <dbReference type="RuleBase" id="RU362125"/>
    </source>
</evidence>
<dbReference type="PANTHER" id="PTHR43884">
    <property type="entry name" value="ACYL-COA DEHYDROGENASE"/>
    <property type="match status" value="1"/>
</dbReference>
<accession>A0AA90H9I6</accession>
<evidence type="ECO:0000256" key="4">
    <source>
        <dbReference type="ARBA" id="ARBA00022827"/>
    </source>
</evidence>
<dbReference type="InterPro" id="IPR013786">
    <property type="entry name" value="AcylCoA_DH/ox_N"/>
</dbReference>
<dbReference type="AlphaFoldDB" id="A0AA90H9I6"/>
<feature type="domain" description="Acyl-CoA dehydrogenase/oxidase C-terminal" evidence="6">
    <location>
        <begin position="230"/>
        <end position="369"/>
    </location>
</feature>
<dbReference type="RefSeq" id="WP_271312798.1">
    <property type="nucleotide sequence ID" value="NZ_JABXJJ020000044.1"/>
</dbReference>
<dbReference type="PIRSF" id="PIRSF016578">
    <property type="entry name" value="HsaA"/>
    <property type="match status" value="1"/>
</dbReference>
<dbReference type="InterPro" id="IPR046373">
    <property type="entry name" value="Acyl-CoA_Oxase/DH_mid-dom_sf"/>
</dbReference>
<reference evidence="9" key="1">
    <citation type="submission" date="2023-05" db="EMBL/GenBank/DDBJ databases">
        <title>Streptantibioticus silvisoli sp. nov., acidotolerant actinomycetes 1 from pine litter.</title>
        <authorList>
            <person name="Swiecimska M."/>
            <person name="Golinska P."/>
            <person name="Sangal V."/>
            <person name="Wachnowicz B."/>
            <person name="Goodfellow M."/>
        </authorList>
    </citation>
    <scope>NUCLEOTIDE SEQUENCE</scope>
    <source>
        <strain evidence="9">SL13</strain>
    </source>
</reference>
<dbReference type="Pfam" id="PF00441">
    <property type="entry name" value="Acyl-CoA_dh_1"/>
    <property type="match status" value="1"/>
</dbReference>
<dbReference type="PANTHER" id="PTHR43884:SF12">
    <property type="entry name" value="ISOVALERYL-COA DEHYDROGENASE, MITOCHONDRIAL-RELATED"/>
    <property type="match status" value="1"/>
</dbReference>
<dbReference type="Pfam" id="PF02771">
    <property type="entry name" value="Acyl-CoA_dh_N"/>
    <property type="match status" value="1"/>
</dbReference>
<dbReference type="Gene3D" id="1.20.140.10">
    <property type="entry name" value="Butyryl-CoA Dehydrogenase, subunit A, domain 3"/>
    <property type="match status" value="1"/>
</dbReference>
<dbReference type="SUPFAM" id="SSF56645">
    <property type="entry name" value="Acyl-CoA dehydrogenase NM domain-like"/>
    <property type="match status" value="1"/>
</dbReference>
<name>A0AA90H9I6_9ACTN</name>
<evidence type="ECO:0000256" key="3">
    <source>
        <dbReference type="ARBA" id="ARBA00022630"/>
    </source>
</evidence>
<feature type="domain" description="Acyl-CoA oxidase/dehydrogenase middle" evidence="7">
    <location>
        <begin position="119"/>
        <end position="208"/>
    </location>
</feature>
<dbReference type="GO" id="GO:0050660">
    <property type="term" value="F:flavin adenine dinucleotide binding"/>
    <property type="evidence" value="ECO:0007669"/>
    <property type="project" value="InterPro"/>
</dbReference>
<evidence type="ECO:0000259" key="7">
    <source>
        <dbReference type="Pfam" id="PF02770"/>
    </source>
</evidence>
<evidence type="ECO:0000256" key="2">
    <source>
        <dbReference type="ARBA" id="ARBA00009347"/>
    </source>
</evidence>
<evidence type="ECO:0000259" key="8">
    <source>
        <dbReference type="Pfam" id="PF02771"/>
    </source>
</evidence>
<evidence type="ECO:0000256" key="1">
    <source>
        <dbReference type="ARBA" id="ARBA00001974"/>
    </source>
</evidence>
<comment type="cofactor">
    <cofactor evidence="1 5">
        <name>FAD</name>
        <dbReference type="ChEBI" id="CHEBI:57692"/>
    </cofactor>
</comment>
<keyword evidence="3 5" id="KW-0285">Flavoprotein</keyword>
<dbReference type="EMBL" id="JABXJJ020000044">
    <property type="protein sequence ID" value="MDI5973328.1"/>
    <property type="molecule type" value="Genomic_DNA"/>
</dbReference>
<protein>
    <submittedName>
        <fullName evidence="9">Acyl-CoA dehydrogenase family protein</fullName>
    </submittedName>
</protein>
<proteinExistence type="inferred from homology"/>
<dbReference type="InterPro" id="IPR009100">
    <property type="entry name" value="AcylCoA_DH/oxidase_NM_dom_sf"/>
</dbReference>
<dbReference type="GO" id="GO:0003995">
    <property type="term" value="F:acyl-CoA dehydrogenase activity"/>
    <property type="evidence" value="ECO:0007669"/>
    <property type="project" value="TreeGrafter"/>
</dbReference>
<keyword evidence="5" id="KW-0560">Oxidoreductase</keyword>
<keyword evidence="4 5" id="KW-0274">FAD</keyword>
<dbReference type="Pfam" id="PF02770">
    <property type="entry name" value="Acyl-CoA_dh_M"/>
    <property type="match status" value="1"/>
</dbReference>
<dbReference type="SUPFAM" id="SSF47203">
    <property type="entry name" value="Acyl-CoA dehydrogenase C-terminal domain-like"/>
    <property type="match status" value="1"/>
</dbReference>
<dbReference type="InterPro" id="IPR006091">
    <property type="entry name" value="Acyl-CoA_Oxase/DH_mid-dom"/>
</dbReference>
<dbReference type="Gene3D" id="1.10.540.10">
    <property type="entry name" value="Acyl-CoA dehydrogenase/oxidase, N-terminal domain"/>
    <property type="match status" value="1"/>
</dbReference>
<dbReference type="InterPro" id="IPR037069">
    <property type="entry name" value="AcylCoA_DH/ox_N_sf"/>
</dbReference>
<feature type="domain" description="Acyl-CoA dehydrogenase/oxidase N-terminal" evidence="8">
    <location>
        <begin position="13"/>
        <end position="114"/>
    </location>
</feature>
<sequence>MSGPATGEPEHLAAFEALAADKLAPLAEDWERAGAVSREIVPLLAGAGLLGALVPTASGGTGWSHRDYGEANRVLGALSPSAQSLLTVHGMVTQALARWGSAPLRALLPRFAGGHAVAAFALSEADAGSDVRQLASTAEQVDGGWRLTGVKRWISFGQLADFFLVFARTAAGDAAFLVRRDDRGVTVSPEARTAGLRAARLAVLELDGCTVPGARLVGRPGFALTQIGGRALTYGRLWVAFGAVGLAESCHRATLERITTQSRFGQPLKDFQLVRGLVSDTELAVRSARLLARQAATASDTASQWLMDEVLAAKLAASRAATLAAGVCAQLHGAQGLVEDSPVQRRLADARVMEIIEGNTQLVQDLLADQTIARWRATSRGGVQ</sequence>
<dbReference type="InterPro" id="IPR009075">
    <property type="entry name" value="AcylCo_DH/oxidase_C"/>
</dbReference>
<gene>
    <name evidence="9" type="ORF">POF50_028960</name>
</gene>
<evidence type="ECO:0000259" key="6">
    <source>
        <dbReference type="Pfam" id="PF00441"/>
    </source>
</evidence>
<comment type="caution">
    <text evidence="9">The sequence shown here is derived from an EMBL/GenBank/DDBJ whole genome shotgun (WGS) entry which is preliminary data.</text>
</comment>
<dbReference type="InterPro" id="IPR036250">
    <property type="entry name" value="AcylCo_DH-like_C"/>
</dbReference>
<dbReference type="Gene3D" id="2.40.110.10">
    <property type="entry name" value="Butyryl-CoA Dehydrogenase, subunit A, domain 2"/>
    <property type="match status" value="1"/>
</dbReference>